<protein>
    <submittedName>
        <fullName evidence="1">Uncharacterized protein</fullName>
    </submittedName>
</protein>
<name>A0A454D0W2_VIBHA</name>
<reference evidence="1 2" key="1">
    <citation type="submission" date="2012-10" db="EMBL/GenBank/DDBJ databases">
        <title>Genome sequence of Vibrio Cholerae HENC-02.</title>
        <authorList>
            <person name="Eppinger M."/>
            <person name="Hasan N.A."/>
            <person name="Sengamalay N."/>
            <person name="Hine E."/>
            <person name="Su Q."/>
            <person name="Daugherty S.C."/>
            <person name="Young S."/>
            <person name="Sadzewicz L."/>
            <person name="Tallon L."/>
            <person name="Cebula T.A."/>
            <person name="Ravel J."/>
            <person name="Colwell R.R."/>
        </authorList>
    </citation>
    <scope>NUCLEOTIDE SEQUENCE [LARGE SCALE GENOMIC DNA]</scope>
    <source>
        <strain evidence="1 2">HENC-02</strain>
    </source>
</reference>
<organism evidence="1 2">
    <name type="scientific">Vibrio harveyi</name>
    <name type="common">Beneckea harveyi</name>
    <dbReference type="NCBI Taxonomy" id="669"/>
    <lineage>
        <taxon>Bacteria</taxon>
        <taxon>Pseudomonadati</taxon>
        <taxon>Pseudomonadota</taxon>
        <taxon>Gammaproteobacteria</taxon>
        <taxon>Vibrionales</taxon>
        <taxon>Vibrionaceae</taxon>
        <taxon>Vibrio</taxon>
    </lineage>
</organism>
<dbReference type="Proteomes" id="UP000008367">
    <property type="component" value="Unassembled WGS sequence"/>
</dbReference>
<evidence type="ECO:0000313" key="1">
    <source>
        <dbReference type="EMBL" id="EKM32300.1"/>
    </source>
</evidence>
<dbReference type="AlphaFoldDB" id="A0A454D0W2"/>
<feature type="non-terminal residue" evidence="1">
    <location>
        <position position="1"/>
    </location>
</feature>
<accession>A0A454D0W2</accession>
<comment type="caution">
    <text evidence="1">The sequence shown here is derived from an EMBL/GenBank/DDBJ whole genome shotgun (WGS) entry which is preliminary data.</text>
</comment>
<sequence length="22" mass="2447">LCSTPFTSSTLIELMRRCTLSS</sequence>
<proteinExistence type="predicted"/>
<gene>
    <name evidence="1" type="ORF">VCHENC02_2129B</name>
</gene>
<evidence type="ECO:0000313" key="2">
    <source>
        <dbReference type="Proteomes" id="UP000008367"/>
    </source>
</evidence>
<dbReference type="EMBL" id="AJSR01000795">
    <property type="protein sequence ID" value="EKM32300.1"/>
    <property type="molecule type" value="Genomic_DNA"/>
</dbReference>